<dbReference type="Pfam" id="PF00656">
    <property type="entry name" value="Peptidase_C14"/>
    <property type="match status" value="1"/>
</dbReference>
<dbReference type="GO" id="GO:0006508">
    <property type="term" value="P:proteolysis"/>
    <property type="evidence" value="ECO:0007669"/>
    <property type="project" value="InterPro"/>
</dbReference>
<dbReference type="PANTHER" id="PTHR22576">
    <property type="entry name" value="MUCOSA ASSOCIATED LYMPHOID TISSUE LYMPHOMA TRANSLOCATION PROTEIN 1/PARACASPASE"/>
    <property type="match status" value="1"/>
</dbReference>
<dbReference type="InterPro" id="IPR001309">
    <property type="entry name" value="Pept_C14_p20"/>
</dbReference>
<evidence type="ECO:0000313" key="3">
    <source>
        <dbReference type="EMBL" id="ATL48955.1"/>
    </source>
</evidence>
<dbReference type="AlphaFoldDB" id="A0A291QYD0"/>
<dbReference type="SUPFAM" id="SSF52129">
    <property type="entry name" value="Caspase-like"/>
    <property type="match status" value="1"/>
</dbReference>
<reference evidence="3 4" key="1">
    <citation type="submission" date="2017-10" db="EMBL/GenBank/DDBJ databases">
        <title>Paenichitinophaga pekingensis gen. nov., sp. nov., isolated from activated sludge.</title>
        <authorList>
            <person name="Jin D."/>
            <person name="Kong X."/>
            <person name="Deng Y."/>
            <person name="Bai Z."/>
        </authorList>
    </citation>
    <scope>NUCLEOTIDE SEQUENCE [LARGE SCALE GENOMIC DNA]</scope>
    <source>
        <strain evidence="3 4">13</strain>
    </source>
</reference>
<dbReference type="InterPro" id="IPR052039">
    <property type="entry name" value="Caspase-related_regulators"/>
</dbReference>
<evidence type="ECO:0000256" key="1">
    <source>
        <dbReference type="ARBA" id="ARBA00010134"/>
    </source>
</evidence>
<dbReference type="PROSITE" id="PS50208">
    <property type="entry name" value="CASPASE_P20"/>
    <property type="match status" value="1"/>
</dbReference>
<dbReference type="GO" id="GO:0004197">
    <property type="term" value="F:cysteine-type endopeptidase activity"/>
    <property type="evidence" value="ECO:0007669"/>
    <property type="project" value="InterPro"/>
</dbReference>
<evidence type="ECO:0000313" key="4">
    <source>
        <dbReference type="Proteomes" id="UP000220133"/>
    </source>
</evidence>
<gene>
    <name evidence="3" type="ORF">COR50_18260</name>
</gene>
<dbReference type="PANTHER" id="PTHR22576:SF37">
    <property type="entry name" value="MUCOSA-ASSOCIATED LYMPHOID TISSUE LYMPHOMA TRANSLOCATION PROTEIN 1"/>
    <property type="match status" value="1"/>
</dbReference>
<dbReference type="InterPro" id="IPR011600">
    <property type="entry name" value="Pept_C14_caspase"/>
</dbReference>
<dbReference type="SMART" id="SM00115">
    <property type="entry name" value="CASc"/>
    <property type="match status" value="1"/>
</dbReference>
<proteinExistence type="inferred from homology"/>
<dbReference type="InterPro" id="IPR015917">
    <property type="entry name" value="Pept_C14A"/>
</dbReference>
<feature type="domain" description="Caspase family p20" evidence="2">
    <location>
        <begin position="1"/>
        <end position="132"/>
    </location>
</feature>
<protein>
    <submittedName>
        <fullName evidence="3">Peptidase C14</fullName>
    </submittedName>
</protein>
<keyword evidence="4" id="KW-1185">Reference proteome</keyword>
<dbReference type="Proteomes" id="UP000220133">
    <property type="component" value="Chromosome"/>
</dbReference>
<name>A0A291QYD0_9BACT</name>
<dbReference type="InterPro" id="IPR029030">
    <property type="entry name" value="Caspase-like_dom_sf"/>
</dbReference>
<dbReference type="RefSeq" id="WP_098195323.1">
    <property type="nucleotide sequence ID" value="NZ_CP023777.1"/>
</dbReference>
<dbReference type="Gene3D" id="3.40.50.1460">
    <property type="match status" value="1"/>
</dbReference>
<sequence length="492" mass="55986">MNALALVIGNANYTLDKDKLVNAVNDAEDFGSKLMNLGFIVKTVTDCTAETFDREIRTFGTELEKFDVGLFYFSGHGLQIDGKNYLTAIDTGFFDDVSAKHTSIPLDLVIDYMQKAKPIIKILILDACRDNPLPSQYRSGQVQGLAPIHAPKGTIIAFSTSPGEKAMDYGAGRNSIYTGSLLNHINDPNIPIEDFFKRVRTSVFTLSNGKQTSWEHTSLIGNFYFNSGQLVHSVDLPYKPEYIADENFQSNGSDIDLVIEDLKSHNYYTQKPALDKLRSIKPSFMDESSLFLLGRNILQTAIGGEFSAMSIIKNLDTWLQKYSDKDNNNHVLNGILFEIYFNSKGQFRQKNFKNDLIEEVFKLQANKLYTPAFEFIVKQLAPFSKYLFYLPTVPPMALPIEVKFEPYEYKLPSWDNPKIAHKLISVKHTEIELLQPYTDDDWNTTMVSFEQFEEKLCKQLCVPKDRLRLSMNAKPEEVKRVDIPFDLELAKS</sequence>
<accession>A0A291QYD0</accession>
<dbReference type="EMBL" id="CP023777">
    <property type="protein sequence ID" value="ATL48955.1"/>
    <property type="molecule type" value="Genomic_DNA"/>
</dbReference>
<comment type="similarity">
    <text evidence="1">Belongs to the peptidase C14A family.</text>
</comment>
<organism evidence="3 4">
    <name type="scientific">Chitinophaga caeni</name>
    <dbReference type="NCBI Taxonomy" id="2029983"/>
    <lineage>
        <taxon>Bacteria</taxon>
        <taxon>Pseudomonadati</taxon>
        <taxon>Bacteroidota</taxon>
        <taxon>Chitinophagia</taxon>
        <taxon>Chitinophagales</taxon>
        <taxon>Chitinophagaceae</taxon>
        <taxon>Chitinophaga</taxon>
    </lineage>
</organism>
<dbReference type="KEGG" id="cbae:COR50_18260"/>
<dbReference type="OrthoDB" id="9812126at2"/>
<evidence type="ECO:0000259" key="2">
    <source>
        <dbReference type="PROSITE" id="PS50208"/>
    </source>
</evidence>